<dbReference type="InterPro" id="IPR036237">
    <property type="entry name" value="Xyl_isomerase-like_sf"/>
</dbReference>
<dbReference type="Proteomes" id="UP000183686">
    <property type="component" value="Unassembled WGS sequence"/>
</dbReference>
<gene>
    <name evidence="7" type="primary">nfo</name>
    <name evidence="9" type="ORF">BEU02_00845</name>
</gene>
<sequence length="287" mass="32352">MRLGAHVSVAGGLHNAIPAALEIGADTFQMFSKNQRQWIAKPLTDEEINAFKEPLSKTELGPLMIHDSYLINMGSPDEGKGKRAQNAFLEEYHRCESLGVAYLNFHPGSHTHPKKSMRDDKEVRYESLERIAAHMNTTLDETKGYKSKLVIENAAGQGTNVGIKFEEIQHIMDHIDDKKRVGVCIDTQHAWASGYDWKNNFDNIWDNFSDTVGMEYLVALHLNDSKSDVGSRVDRHDNIGMGKIGKDAFQSFMQEKRLEHLAAYLETPGGPEMWKPEIAALRKLAEK</sequence>
<dbReference type="PROSITE" id="PS00731">
    <property type="entry name" value="AP_NUCLEASE_F2_3"/>
    <property type="match status" value="1"/>
</dbReference>
<comment type="catalytic activity">
    <reaction evidence="7">
        <text>Endonucleolytic cleavage to 5'-phosphooligonucleotide end-products.</text>
        <dbReference type="EC" id="3.1.21.2"/>
    </reaction>
</comment>
<keyword evidence="4 7" id="KW-0378">Hydrolase</keyword>
<comment type="caution">
    <text evidence="9">The sequence shown here is derived from an EMBL/GenBank/DDBJ whole genome shotgun (WGS) entry which is preliminary data.</text>
</comment>
<comment type="function">
    <text evidence="7">Endonuclease IV plays a role in DNA repair. It cleaves phosphodiester bonds at apurinic or apyrimidinic (AP) sites, generating a 3'-hydroxyl group and a 5'-terminal sugar phosphate.</text>
</comment>
<evidence type="ECO:0000313" key="10">
    <source>
        <dbReference type="Proteomes" id="UP000183686"/>
    </source>
</evidence>
<feature type="binding site" evidence="7">
    <location>
        <position position="152"/>
    </location>
    <ligand>
        <name>Zn(2+)</name>
        <dbReference type="ChEBI" id="CHEBI:29105"/>
        <label>1</label>
    </ligand>
</feature>
<dbReference type="PANTHER" id="PTHR21445:SF0">
    <property type="entry name" value="APURINIC-APYRIMIDINIC ENDONUCLEASE"/>
    <property type="match status" value="1"/>
</dbReference>
<name>A0A1J5U7J3_9ARCH</name>
<feature type="binding site" evidence="7">
    <location>
        <position position="234"/>
    </location>
    <ligand>
        <name>Zn(2+)</name>
        <dbReference type="ChEBI" id="CHEBI:29105"/>
        <label>3</label>
    </ligand>
</feature>
<dbReference type="GO" id="GO:0006284">
    <property type="term" value="P:base-excision repair"/>
    <property type="evidence" value="ECO:0007669"/>
    <property type="project" value="TreeGrafter"/>
</dbReference>
<feature type="binding site" evidence="7">
    <location>
        <position position="186"/>
    </location>
    <ligand>
        <name>Zn(2+)</name>
        <dbReference type="ChEBI" id="CHEBI:29105"/>
        <label>2</label>
    </ligand>
</feature>
<dbReference type="HAMAP" id="MF_00152">
    <property type="entry name" value="Nfo"/>
    <property type="match status" value="1"/>
</dbReference>
<feature type="binding site" evidence="7">
    <location>
        <position position="152"/>
    </location>
    <ligand>
        <name>Zn(2+)</name>
        <dbReference type="ChEBI" id="CHEBI:29105"/>
        <label>2</label>
    </ligand>
</feature>
<comment type="cofactor">
    <cofactor evidence="7">
        <name>Zn(2+)</name>
        <dbReference type="ChEBI" id="CHEBI:29105"/>
    </cofactor>
    <text evidence="7">Binds 3 Zn(2+) ions.</text>
</comment>
<feature type="binding site" evidence="7">
    <location>
        <position position="189"/>
    </location>
    <ligand>
        <name>Zn(2+)</name>
        <dbReference type="ChEBI" id="CHEBI:29105"/>
        <label>3</label>
    </ligand>
</feature>
<accession>A0A1J5U7J3</accession>
<proteinExistence type="inferred from homology"/>
<dbReference type="GO" id="GO:0008081">
    <property type="term" value="F:phosphoric diester hydrolase activity"/>
    <property type="evidence" value="ECO:0007669"/>
    <property type="project" value="TreeGrafter"/>
</dbReference>
<comment type="similarity">
    <text evidence="1 7">Belongs to the AP endonuclease 2 family.</text>
</comment>
<evidence type="ECO:0000256" key="3">
    <source>
        <dbReference type="ARBA" id="ARBA00022763"/>
    </source>
</evidence>
<evidence type="ECO:0000259" key="8">
    <source>
        <dbReference type="Pfam" id="PF01261"/>
    </source>
</evidence>
<feature type="binding site" evidence="7">
    <location>
        <position position="236"/>
    </location>
    <ligand>
        <name>Zn(2+)</name>
        <dbReference type="ChEBI" id="CHEBI:29105"/>
        <label>3</label>
    </ligand>
</feature>
<dbReference type="GO" id="GO:0003677">
    <property type="term" value="F:DNA binding"/>
    <property type="evidence" value="ECO:0007669"/>
    <property type="project" value="InterPro"/>
</dbReference>
<keyword evidence="5 7" id="KW-0862">Zinc</keyword>
<dbReference type="SMART" id="SM00518">
    <property type="entry name" value="AP2Ec"/>
    <property type="match status" value="1"/>
</dbReference>
<evidence type="ECO:0000313" key="9">
    <source>
        <dbReference type="EMBL" id="OIR21940.1"/>
    </source>
</evidence>
<dbReference type="InterPro" id="IPR013022">
    <property type="entry name" value="Xyl_isomerase-like_TIM-brl"/>
</dbReference>
<dbReference type="Pfam" id="PF01261">
    <property type="entry name" value="AP_endonuc_2"/>
    <property type="match status" value="1"/>
</dbReference>
<dbReference type="SUPFAM" id="SSF51658">
    <property type="entry name" value="Xylose isomerase-like"/>
    <property type="match status" value="1"/>
</dbReference>
<protein>
    <recommendedName>
        <fullName evidence="7">Probable endonuclease 4</fullName>
        <ecNumber evidence="7">3.1.21.2</ecNumber>
    </recommendedName>
    <alternativeName>
        <fullName evidence="7">Endodeoxyribonuclease IV</fullName>
    </alternativeName>
    <alternativeName>
        <fullName evidence="7">Endonuclease IV</fullName>
    </alternativeName>
</protein>
<feature type="domain" description="Xylose isomerase-like TIM barrel" evidence="8">
    <location>
        <begin position="19"/>
        <end position="284"/>
    </location>
</feature>
<keyword evidence="3 7" id="KW-0227">DNA damage</keyword>
<dbReference type="NCBIfam" id="NF002199">
    <property type="entry name" value="PRK01060.1-4"/>
    <property type="match status" value="1"/>
</dbReference>
<dbReference type="AlphaFoldDB" id="A0A1J5U7J3"/>
<feature type="binding site" evidence="7">
    <location>
        <position position="106"/>
    </location>
    <ligand>
        <name>Zn(2+)</name>
        <dbReference type="ChEBI" id="CHEBI:29105"/>
        <label>1</label>
    </ligand>
</feature>
<dbReference type="PROSITE" id="PS00729">
    <property type="entry name" value="AP_NUCLEASE_F2_1"/>
    <property type="match status" value="1"/>
</dbReference>
<dbReference type="PANTHER" id="PTHR21445">
    <property type="entry name" value="ENDONUCLEASE IV ENDODEOXYRIBONUCLEASE IV"/>
    <property type="match status" value="1"/>
</dbReference>
<dbReference type="PROSITE" id="PS51432">
    <property type="entry name" value="AP_NUCLEASE_F2_4"/>
    <property type="match status" value="1"/>
</dbReference>
<evidence type="ECO:0000256" key="2">
    <source>
        <dbReference type="ARBA" id="ARBA00022723"/>
    </source>
</evidence>
<dbReference type="EMBL" id="MIYW01000020">
    <property type="protein sequence ID" value="OIR21940.1"/>
    <property type="molecule type" value="Genomic_DNA"/>
</dbReference>
<dbReference type="GO" id="GO:0008270">
    <property type="term" value="F:zinc ion binding"/>
    <property type="evidence" value="ECO:0007669"/>
    <property type="project" value="UniProtKB-UniRule"/>
</dbReference>
<feature type="binding site" evidence="7">
    <location>
        <position position="221"/>
    </location>
    <ligand>
        <name>Zn(2+)</name>
        <dbReference type="ChEBI" id="CHEBI:29105"/>
        <label>2</label>
    </ligand>
</feature>
<dbReference type="CDD" id="cd00019">
    <property type="entry name" value="AP2Ec"/>
    <property type="match status" value="1"/>
</dbReference>
<keyword evidence="7" id="KW-0540">Nuclease</keyword>
<dbReference type="GO" id="GO:0003906">
    <property type="term" value="F:DNA-(apurinic or apyrimidinic site) endonuclease activity"/>
    <property type="evidence" value="ECO:0007669"/>
    <property type="project" value="TreeGrafter"/>
</dbReference>
<dbReference type="InterPro" id="IPR018246">
    <property type="entry name" value="AP_endonuc_F2_Zn_BS"/>
</dbReference>
<keyword evidence="6 7" id="KW-0234">DNA repair</keyword>
<evidence type="ECO:0000256" key="4">
    <source>
        <dbReference type="ARBA" id="ARBA00022801"/>
    </source>
</evidence>
<evidence type="ECO:0000256" key="7">
    <source>
        <dbReference type="HAMAP-Rule" id="MF_00152"/>
    </source>
</evidence>
<evidence type="ECO:0000256" key="5">
    <source>
        <dbReference type="ARBA" id="ARBA00022833"/>
    </source>
</evidence>
<reference evidence="9 10" key="1">
    <citation type="submission" date="2016-08" db="EMBL/GenBank/DDBJ databases">
        <title>New Insights into Marine Group III Euryarchaeota, from dark to light.</title>
        <authorList>
            <person name="Haro-Moreno J.M."/>
            <person name="Rodriguez-Valera F."/>
            <person name="Lopez-Garcia P."/>
            <person name="Moreira D."/>
            <person name="Martin-Cuadrado A.B."/>
        </authorList>
    </citation>
    <scope>NUCLEOTIDE SEQUENCE [LARGE SCALE GENOMIC DNA]</scope>
    <source>
        <strain evidence="9">CG-Epi5</strain>
    </source>
</reference>
<dbReference type="FunFam" id="3.20.20.150:FF:000001">
    <property type="entry name" value="Probable endonuclease 4"/>
    <property type="match status" value="1"/>
</dbReference>
<evidence type="ECO:0000256" key="1">
    <source>
        <dbReference type="ARBA" id="ARBA00005340"/>
    </source>
</evidence>
<keyword evidence="7" id="KW-0255">Endonuclease</keyword>
<evidence type="ECO:0000256" key="6">
    <source>
        <dbReference type="ARBA" id="ARBA00023204"/>
    </source>
</evidence>
<dbReference type="GO" id="GO:0008833">
    <property type="term" value="F:deoxyribonuclease IV (phage-T4-induced) activity"/>
    <property type="evidence" value="ECO:0007669"/>
    <property type="project" value="UniProtKB-UniRule"/>
</dbReference>
<dbReference type="Gene3D" id="3.20.20.150">
    <property type="entry name" value="Divalent-metal-dependent TIM barrel enzymes"/>
    <property type="match status" value="1"/>
</dbReference>
<organism evidence="9 10">
    <name type="scientific">Marine Group III euryarchaeote CG-Epi5</name>
    <dbReference type="NCBI Taxonomy" id="1888999"/>
    <lineage>
        <taxon>Archaea</taxon>
        <taxon>Methanobacteriati</taxon>
        <taxon>Thermoplasmatota</taxon>
        <taxon>Thermoplasmata</taxon>
        <taxon>Candidatus Thermoprofundales</taxon>
    </lineage>
</organism>
<feature type="binding site" evidence="7">
    <location>
        <position position="66"/>
    </location>
    <ligand>
        <name>Zn(2+)</name>
        <dbReference type="ChEBI" id="CHEBI:29105"/>
        <label>1</label>
    </ligand>
</feature>
<keyword evidence="2 7" id="KW-0479">Metal-binding</keyword>
<dbReference type="NCBIfam" id="TIGR00587">
    <property type="entry name" value="nfo"/>
    <property type="match status" value="1"/>
</dbReference>
<feature type="binding site" evidence="7">
    <location>
        <position position="266"/>
    </location>
    <ligand>
        <name>Zn(2+)</name>
        <dbReference type="ChEBI" id="CHEBI:29105"/>
        <label>2</label>
    </ligand>
</feature>
<dbReference type="InterPro" id="IPR001719">
    <property type="entry name" value="AP_endonuc_2"/>
</dbReference>
<dbReference type="EC" id="3.1.21.2" evidence="7"/>